<proteinExistence type="predicted"/>
<gene>
    <name evidence="1" type="ORF">BJ684DRAFT_17035</name>
</gene>
<reference evidence="2" key="1">
    <citation type="journal article" date="2018" name="Nat. Microbiol.">
        <title>Leveraging single-cell genomics to expand the fungal tree of life.</title>
        <authorList>
            <person name="Ahrendt S.R."/>
            <person name="Quandt C.A."/>
            <person name="Ciobanu D."/>
            <person name="Clum A."/>
            <person name="Salamov A."/>
            <person name="Andreopoulos B."/>
            <person name="Cheng J.F."/>
            <person name="Woyke T."/>
            <person name="Pelin A."/>
            <person name="Henrissat B."/>
            <person name="Reynolds N.K."/>
            <person name="Benny G.L."/>
            <person name="Smith M.E."/>
            <person name="James T.Y."/>
            <person name="Grigoriev I.V."/>
        </authorList>
    </citation>
    <scope>NUCLEOTIDE SEQUENCE [LARGE SCALE GENOMIC DNA]</scope>
</reference>
<sequence>DVKTLAHASANKAKDRGAYKEALSKVHDQLDTGSNHLAEARKKLRKDSHGSFSQKQALEVMENLRRSSAALPYLIEAMKVIQPKRDDAWRITNAMTKKNTRSHVDFLITLFKKKDFTDANDYAAAAKIDANDYYDLRAFEKLLVVIPQTYHMLRIASFLQEVLQRPRSLSEARTSESKHPAIGDRKYWLAATAVPLMSVGMVKPHFEGVEALQNALHEVEQLPNAPPKANEGYQYYKALQSLREAKSTSYDVAQTTLGWITSVTKEFSGQLRRHAHNG</sequence>
<name>A0A4P9Y1D8_9FUNG</name>
<evidence type="ECO:0000313" key="1">
    <source>
        <dbReference type="EMBL" id="RKP12484.1"/>
    </source>
</evidence>
<accession>A0A4P9Y1D8</accession>
<protein>
    <submittedName>
        <fullName evidence="1">Uncharacterized protein</fullName>
    </submittedName>
</protein>
<dbReference type="AlphaFoldDB" id="A0A4P9Y1D8"/>
<dbReference type="EMBL" id="KZ988315">
    <property type="protein sequence ID" value="RKP12484.1"/>
    <property type="molecule type" value="Genomic_DNA"/>
</dbReference>
<dbReference type="OrthoDB" id="5767293at2759"/>
<feature type="non-terminal residue" evidence="1">
    <location>
        <position position="1"/>
    </location>
</feature>
<keyword evidence="2" id="KW-1185">Reference proteome</keyword>
<organism evidence="1 2">
    <name type="scientific">Piptocephalis cylindrospora</name>
    <dbReference type="NCBI Taxonomy" id="1907219"/>
    <lineage>
        <taxon>Eukaryota</taxon>
        <taxon>Fungi</taxon>
        <taxon>Fungi incertae sedis</taxon>
        <taxon>Zoopagomycota</taxon>
        <taxon>Zoopagomycotina</taxon>
        <taxon>Zoopagomycetes</taxon>
        <taxon>Zoopagales</taxon>
        <taxon>Piptocephalidaceae</taxon>
        <taxon>Piptocephalis</taxon>
    </lineage>
</organism>
<dbReference type="Proteomes" id="UP000267251">
    <property type="component" value="Unassembled WGS sequence"/>
</dbReference>
<evidence type="ECO:0000313" key="2">
    <source>
        <dbReference type="Proteomes" id="UP000267251"/>
    </source>
</evidence>